<proteinExistence type="predicted"/>
<organism evidence="1 2">
    <name type="scientific">Sutterella wadsworthensis HGA0223</name>
    <dbReference type="NCBI Taxonomy" id="1203554"/>
    <lineage>
        <taxon>Bacteria</taxon>
        <taxon>Pseudomonadati</taxon>
        <taxon>Pseudomonadota</taxon>
        <taxon>Betaproteobacteria</taxon>
        <taxon>Burkholderiales</taxon>
        <taxon>Sutterellaceae</taxon>
        <taxon>Sutterella</taxon>
    </lineage>
</organism>
<protein>
    <submittedName>
        <fullName evidence="1">YbhB/YbcL family Raf kinase inhibitor-like protein</fullName>
    </submittedName>
</protein>
<dbReference type="PANTHER" id="PTHR30289">
    <property type="entry name" value="UNCHARACTERIZED PROTEIN YBCL-RELATED"/>
    <property type="match status" value="1"/>
</dbReference>
<dbReference type="PANTHER" id="PTHR30289:SF1">
    <property type="entry name" value="PEBP (PHOSPHATIDYLETHANOLAMINE-BINDING PROTEIN) FAMILY PROTEIN"/>
    <property type="match status" value="1"/>
</dbReference>
<evidence type="ECO:0000313" key="1">
    <source>
        <dbReference type="EMBL" id="EPE02097.1"/>
    </source>
</evidence>
<dbReference type="SUPFAM" id="SSF49777">
    <property type="entry name" value="PEBP-like"/>
    <property type="match status" value="1"/>
</dbReference>
<dbReference type="InterPro" id="IPR036610">
    <property type="entry name" value="PEBP-like_sf"/>
</dbReference>
<dbReference type="STRING" id="1203554.HMPREF1476_00031"/>
<evidence type="ECO:0000313" key="2">
    <source>
        <dbReference type="Proteomes" id="UP000014400"/>
    </source>
</evidence>
<dbReference type="Proteomes" id="UP000014400">
    <property type="component" value="Unassembled WGS sequence"/>
</dbReference>
<dbReference type="Pfam" id="PF01161">
    <property type="entry name" value="PBP"/>
    <property type="match status" value="1"/>
</dbReference>
<dbReference type="AlphaFoldDB" id="S3BNZ8"/>
<dbReference type="HOGENOM" id="CLU_083918_0_0_4"/>
<dbReference type="PATRIC" id="fig|1203554.3.peg.19"/>
<dbReference type="Gene3D" id="3.90.280.10">
    <property type="entry name" value="PEBP-like"/>
    <property type="match status" value="1"/>
</dbReference>
<sequence length="200" mass="21960">MDISSRTFSEGEMIPERCAYGRMGEGGQTVRSANLSPELSWSGAPAGTKSFAVLCIDDDVPTDLKARDASGELPVDQPRRRFVHWVQIEAAADVSNFPEGVFAQKNVPAAYGRPGLNDYCRGAGKPEADGTGLGYDGPCPPFFDARRHYYRYQVLALDLETLDLDKHFTLEDFEKTAKGHVLATAEVVGRYTLNPRLRSA</sequence>
<comment type="caution">
    <text evidence="1">The sequence shown here is derived from an EMBL/GenBank/DDBJ whole genome shotgun (WGS) entry which is preliminary data.</text>
</comment>
<dbReference type="eggNOG" id="COG1881">
    <property type="taxonomic scope" value="Bacteria"/>
</dbReference>
<dbReference type="RefSeq" id="WP_016473525.1">
    <property type="nucleotide sequence ID" value="NZ_KE150480.1"/>
</dbReference>
<dbReference type="CDD" id="cd00865">
    <property type="entry name" value="PEBP_bact_arch"/>
    <property type="match status" value="1"/>
</dbReference>
<name>S3BNZ8_9BURK</name>
<dbReference type="EMBL" id="ATCF01000002">
    <property type="protein sequence ID" value="EPE02097.1"/>
    <property type="molecule type" value="Genomic_DNA"/>
</dbReference>
<dbReference type="NCBIfam" id="TIGR00481">
    <property type="entry name" value="YbhB/YbcL family Raf kinase inhibitor-like protein"/>
    <property type="match status" value="1"/>
</dbReference>
<dbReference type="InterPro" id="IPR008914">
    <property type="entry name" value="PEBP"/>
</dbReference>
<keyword evidence="2" id="KW-1185">Reference proteome</keyword>
<dbReference type="InterPro" id="IPR005247">
    <property type="entry name" value="YbhB_YbcL/LppC-like"/>
</dbReference>
<reference evidence="1 2" key="1">
    <citation type="submission" date="2013-04" db="EMBL/GenBank/DDBJ databases">
        <title>The Genome Sequence of Sutterella wadsworthensis HGA0223.</title>
        <authorList>
            <consortium name="The Broad Institute Genomics Platform"/>
            <person name="Earl A."/>
            <person name="Ward D."/>
            <person name="Feldgarden M."/>
            <person name="Gevers D."/>
            <person name="Schmidt T.M."/>
            <person name="Dover J."/>
            <person name="Dai D."/>
            <person name="Walker B."/>
            <person name="Young S."/>
            <person name="Zeng Q."/>
            <person name="Gargeya S."/>
            <person name="Fitzgerald M."/>
            <person name="Haas B."/>
            <person name="Abouelleil A."/>
            <person name="Allen A.W."/>
            <person name="Alvarado L."/>
            <person name="Arachchi H.M."/>
            <person name="Berlin A.M."/>
            <person name="Chapman S.B."/>
            <person name="Gainer-Dewar J."/>
            <person name="Goldberg J."/>
            <person name="Griggs A."/>
            <person name="Gujja S."/>
            <person name="Hansen M."/>
            <person name="Howarth C."/>
            <person name="Imamovic A."/>
            <person name="Ireland A."/>
            <person name="Larimer J."/>
            <person name="McCowan C."/>
            <person name="Murphy C."/>
            <person name="Pearson M."/>
            <person name="Poon T.W."/>
            <person name="Priest M."/>
            <person name="Roberts A."/>
            <person name="Saif S."/>
            <person name="Shea T."/>
            <person name="Sisk P."/>
            <person name="Sykes S."/>
            <person name="Wortman J."/>
            <person name="Nusbaum C."/>
            <person name="Birren B."/>
        </authorList>
    </citation>
    <scope>NUCLEOTIDE SEQUENCE [LARGE SCALE GENOMIC DNA]</scope>
    <source>
        <strain evidence="1 2">HGA0223</strain>
    </source>
</reference>
<gene>
    <name evidence="1" type="ORF">HMPREF1476_00031</name>
</gene>
<accession>S3BNZ8</accession>